<dbReference type="PANTHER" id="PTHR43318:SF2">
    <property type="entry name" value="UDP-N-ACETYLGLUCOSAMINE 4,6-DEHYDRATASE (INVERTING)"/>
    <property type="match status" value="1"/>
</dbReference>
<evidence type="ECO:0000256" key="1">
    <source>
        <dbReference type="SAM" id="Phobius"/>
    </source>
</evidence>
<dbReference type="InterPro" id="IPR051203">
    <property type="entry name" value="Polysaccharide_Synthase-Rel"/>
</dbReference>
<feature type="non-terminal residue" evidence="2">
    <location>
        <position position="169"/>
    </location>
</feature>
<accession>A0A382PAE5</accession>
<protein>
    <recommendedName>
        <fullName evidence="3">Polysaccharide biosynthesis protein CapD-like domain-containing protein</fullName>
    </recommendedName>
</protein>
<dbReference type="AlphaFoldDB" id="A0A382PAE5"/>
<evidence type="ECO:0008006" key="3">
    <source>
        <dbReference type="Google" id="ProtNLM"/>
    </source>
</evidence>
<keyword evidence="1" id="KW-0812">Transmembrane</keyword>
<dbReference type="PANTHER" id="PTHR43318">
    <property type="entry name" value="UDP-N-ACETYLGLUCOSAMINE 4,6-DEHYDRATASE"/>
    <property type="match status" value="1"/>
</dbReference>
<keyword evidence="1" id="KW-1133">Transmembrane helix</keyword>
<proteinExistence type="predicted"/>
<sequence>MMLFDSICVVLVLIISFSINKGFLYWPPDDELFRIIIGAPVIAIPVFLSFRLYRSVVRYIGFRALWSIAQAVTLYAVVWGLFSLMSNHPVIVNVLGITSNFSLSGGYFEHISRSVIFINWMLALIVIGSSRLLARWIFSDNNLYTNKERSKVIIYGAGSAGRQLSQALQ</sequence>
<evidence type="ECO:0000313" key="2">
    <source>
        <dbReference type="EMBL" id="SVC69575.1"/>
    </source>
</evidence>
<keyword evidence="1" id="KW-0472">Membrane</keyword>
<feature type="transmembrane region" description="Helical" evidence="1">
    <location>
        <begin position="115"/>
        <end position="138"/>
    </location>
</feature>
<organism evidence="2">
    <name type="scientific">marine metagenome</name>
    <dbReference type="NCBI Taxonomy" id="408172"/>
    <lineage>
        <taxon>unclassified sequences</taxon>
        <taxon>metagenomes</taxon>
        <taxon>ecological metagenomes</taxon>
    </lineage>
</organism>
<feature type="transmembrane region" description="Helical" evidence="1">
    <location>
        <begin position="32"/>
        <end position="53"/>
    </location>
</feature>
<name>A0A382PAE5_9ZZZZ</name>
<feature type="transmembrane region" description="Helical" evidence="1">
    <location>
        <begin position="65"/>
        <end position="84"/>
    </location>
</feature>
<dbReference type="EMBL" id="UINC01105554">
    <property type="protein sequence ID" value="SVC69575.1"/>
    <property type="molecule type" value="Genomic_DNA"/>
</dbReference>
<feature type="transmembrane region" description="Helical" evidence="1">
    <location>
        <begin position="7"/>
        <end position="26"/>
    </location>
</feature>
<reference evidence="2" key="1">
    <citation type="submission" date="2018-05" db="EMBL/GenBank/DDBJ databases">
        <authorList>
            <person name="Lanie J.A."/>
            <person name="Ng W.-L."/>
            <person name="Kazmierczak K.M."/>
            <person name="Andrzejewski T.M."/>
            <person name="Davidsen T.M."/>
            <person name="Wayne K.J."/>
            <person name="Tettelin H."/>
            <person name="Glass J.I."/>
            <person name="Rusch D."/>
            <person name="Podicherti R."/>
            <person name="Tsui H.-C.T."/>
            <person name="Winkler M.E."/>
        </authorList>
    </citation>
    <scope>NUCLEOTIDE SEQUENCE</scope>
</reference>
<gene>
    <name evidence="2" type="ORF">METZ01_LOCUS322429</name>
</gene>